<feature type="domain" description="Amidohydrolase 3" evidence="1">
    <location>
        <begin position="44"/>
        <end position="196"/>
    </location>
</feature>
<dbReference type="InterPro" id="IPR032466">
    <property type="entry name" value="Metal_Hydrolase"/>
</dbReference>
<protein>
    <submittedName>
        <fullName evidence="2">Amidohydrolase family protein</fullName>
    </submittedName>
</protein>
<dbReference type="AlphaFoldDB" id="A0A2U3K914"/>
<keyword evidence="2" id="KW-0378">Hydrolase</keyword>
<dbReference type="OrthoDB" id="9775607at2"/>
<dbReference type="Gene3D" id="2.30.40.10">
    <property type="entry name" value="Urease, subunit C, domain 1"/>
    <property type="match status" value="1"/>
</dbReference>
<proteinExistence type="predicted"/>
<dbReference type="InterPro" id="IPR050378">
    <property type="entry name" value="Metallo-dep_Hydrolases_sf"/>
</dbReference>
<dbReference type="Gene3D" id="3.20.20.140">
    <property type="entry name" value="Metal-dependent hydrolases"/>
    <property type="match status" value="2"/>
</dbReference>
<evidence type="ECO:0000313" key="3">
    <source>
        <dbReference type="Proteomes" id="UP000238916"/>
    </source>
</evidence>
<sequence>MNVDLLIKNGFIIDGTGNPGFYGDLAVGEGKIIDISKIECAAARVIDATGLVVCPGFIDPHVHAELAVLTSGKFEGFLRQGVTTTINGNCGHSITPYSSDNIYAYMSQKGLISVGAKERNQRLIPAWANFSGYIDVIKNKGTNVNMAFLLGHGTLRWSLMGDTKNSQLTIEEERKINYLIEEGMEQGALGISTGLAYAPSKYADTAEIIKLASIIKRYDGIYASHLRTHLGIPEAVNEAIRIGEASDIRVQISHLTPTIPEAFDEILAARERGVEIAVDTIPKTSGHFKRKDRLLQFIGLASDAFNTPEGRRKIIKKVRFKDHLLVINTDDPQMENRTLKEIACERKVTVDELFLNLLENNNPNLTFCQGGLLRRDFPGTPYADNIAHHPFVMVGSDRVFGEIDEPLDWYELFRKGAFPIFFELCRQKGVRLEEIIRRLTSLPAEQFRLSDRGMLATGKAADITIIDMNHYSYPSNEEIDYKNPSTMARGVKFTIVNGKIALDDGMLKEVYSGQLLSMYGRNL</sequence>
<dbReference type="InterPro" id="IPR013108">
    <property type="entry name" value="Amidohydro_3"/>
</dbReference>
<reference evidence="3" key="1">
    <citation type="submission" date="2018-02" db="EMBL/GenBank/DDBJ databases">
        <authorList>
            <person name="Hausmann B."/>
        </authorList>
    </citation>
    <scope>NUCLEOTIDE SEQUENCE [LARGE SCALE GENOMIC DNA]</scope>
    <source>
        <strain evidence="3">Peat soil MAG SbF1</strain>
    </source>
</reference>
<feature type="domain" description="Amidohydrolase 3" evidence="1">
    <location>
        <begin position="428"/>
        <end position="500"/>
    </location>
</feature>
<dbReference type="InterPro" id="IPR011059">
    <property type="entry name" value="Metal-dep_hydrolase_composite"/>
</dbReference>
<name>A0A2U3K914_9FIRM</name>
<gene>
    <name evidence="2" type="ORF">SBF1_1590021</name>
</gene>
<dbReference type="SUPFAM" id="SSF51338">
    <property type="entry name" value="Composite domain of metallo-dependent hydrolases"/>
    <property type="match status" value="1"/>
</dbReference>
<dbReference type="SUPFAM" id="SSF51556">
    <property type="entry name" value="Metallo-dependent hydrolases"/>
    <property type="match status" value="1"/>
</dbReference>
<evidence type="ECO:0000259" key="1">
    <source>
        <dbReference type="Pfam" id="PF07969"/>
    </source>
</evidence>
<organism evidence="2 3">
    <name type="scientific">Candidatus Desulfosporosinus infrequens</name>
    <dbReference type="NCBI Taxonomy" id="2043169"/>
    <lineage>
        <taxon>Bacteria</taxon>
        <taxon>Bacillati</taxon>
        <taxon>Bacillota</taxon>
        <taxon>Clostridia</taxon>
        <taxon>Eubacteriales</taxon>
        <taxon>Desulfitobacteriaceae</taxon>
        <taxon>Desulfosporosinus</taxon>
    </lineage>
</organism>
<accession>A0A2U3K914</accession>
<dbReference type="GO" id="GO:0016810">
    <property type="term" value="F:hydrolase activity, acting on carbon-nitrogen (but not peptide) bonds"/>
    <property type="evidence" value="ECO:0007669"/>
    <property type="project" value="InterPro"/>
</dbReference>
<evidence type="ECO:0000313" key="2">
    <source>
        <dbReference type="EMBL" id="SPF36162.1"/>
    </source>
</evidence>
<dbReference type="EMBL" id="OMOF01000067">
    <property type="protein sequence ID" value="SPF36162.1"/>
    <property type="molecule type" value="Genomic_DNA"/>
</dbReference>
<dbReference type="Proteomes" id="UP000238916">
    <property type="component" value="Unassembled WGS sequence"/>
</dbReference>
<dbReference type="Pfam" id="PF07969">
    <property type="entry name" value="Amidohydro_3"/>
    <property type="match status" value="2"/>
</dbReference>
<dbReference type="PANTHER" id="PTHR11647">
    <property type="entry name" value="HYDRANTOINASE/DIHYDROPYRIMIDINASE FAMILY MEMBER"/>
    <property type="match status" value="1"/>
</dbReference>
<dbReference type="PANTHER" id="PTHR11647:SF1">
    <property type="entry name" value="COLLAPSIN RESPONSE MEDIATOR PROTEIN"/>
    <property type="match status" value="1"/>
</dbReference>